<dbReference type="SUPFAM" id="SSF51445">
    <property type="entry name" value="(Trans)glycosidases"/>
    <property type="match status" value="1"/>
</dbReference>
<dbReference type="Pfam" id="PF02922">
    <property type="entry name" value="CBM_48"/>
    <property type="match status" value="1"/>
</dbReference>
<dbReference type="GeneID" id="78315407"/>
<dbReference type="InterPro" id="IPR049117">
    <property type="entry name" value="pulA_all-beta"/>
</dbReference>
<evidence type="ECO:0000313" key="3">
    <source>
        <dbReference type="EMBL" id="SJZ29582.1"/>
    </source>
</evidence>
<evidence type="ECO:0000259" key="2">
    <source>
        <dbReference type="SMART" id="SM00642"/>
    </source>
</evidence>
<dbReference type="Gene3D" id="1.50.10.10">
    <property type="match status" value="1"/>
</dbReference>
<dbReference type="RefSeq" id="WP_078932007.1">
    <property type="nucleotide sequence ID" value="NZ_FUWG01000002.1"/>
</dbReference>
<dbReference type="GO" id="GO:0005975">
    <property type="term" value="P:carbohydrate metabolic process"/>
    <property type="evidence" value="ECO:0007669"/>
    <property type="project" value="InterPro"/>
</dbReference>
<dbReference type="InterPro" id="IPR013783">
    <property type="entry name" value="Ig-like_fold"/>
</dbReference>
<dbReference type="PANTHER" id="PTHR43002">
    <property type="entry name" value="GLYCOGEN DEBRANCHING ENZYME"/>
    <property type="match status" value="1"/>
</dbReference>
<gene>
    <name evidence="3" type="ORF">SAMN02745149_00084</name>
</gene>
<dbReference type="Pfam" id="PF21653">
    <property type="entry name" value="pulA_all-beta"/>
    <property type="match status" value="1"/>
</dbReference>
<dbReference type="Pfam" id="PF00128">
    <property type="entry name" value="Alpha-amylase"/>
    <property type="match status" value="1"/>
</dbReference>
<evidence type="ECO:0000256" key="1">
    <source>
        <dbReference type="ARBA" id="ARBA00008061"/>
    </source>
</evidence>
<dbReference type="Proteomes" id="UP000190423">
    <property type="component" value="Unassembled WGS sequence"/>
</dbReference>
<dbReference type="EMBL" id="FUWG01000002">
    <property type="protein sequence ID" value="SJZ29582.1"/>
    <property type="molecule type" value="Genomic_DNA"/>
</dbReference>
<dbReference type="SUPFAM" id="SSF81296">
    <property type="entry name" value="E set domains"/>
    <property type="match status" value="1"/>
</dbReference>
<dbReference type="InterPro" id="IPR012341">
    <property type="entry name" value="6hp_glycosidase-like_sf"/>
</dbReference>
<dbReference type="CDD" id="cd02860">
    <property type="entry name" value="E_set_Pullulanase"/>
    <property type="match status" value="1"/>
</dbReference>
<dbReference type="InterPro" id="IPR013780">
    <property type="entry name" value="Glyco_hydro_b"/>
</dbReference>
<proteinExistence type="inferred from homology"/>
<dbReference type="InterPro" id="IPR032790">
    <property type="entry name" value="GDE_C"/>
</dbReference>
<dbReference type="Gene3D" id="3.20.20.80">
    <property type="entry name" value="Glycosidases"/>
    <property type="match status" value="1"/>
</dbReference>
<dbReference type="Gene3D" id="2.60.40.10">
    <property type="entry name" value="Immunoglobulins"/>
    <property type="match status" value="1"/>
</dbReference>
<dbReference type="STRING" id="261392.SAMN02745149_00084"/>
<accession>A0A1T4JHC9</accession>
<dbReference type="SUPFAM" id="SSF48208">
    <property type="entry name" value="Six-hairpin glycosidases"/>
    <property type="match status" value="1"/>
</dbReference>
<dbReference type="InterPro" id="IPR006047">
    <property type="entry name" value="GH13_cat_dom"/>
</dbReference>
<dbReference type="InterPro" id="IPR017853">
    <property type="entry name" value="GH"/>
</dbReference>
<name>A0A1T4JHC9_TREPO</name>
<dbReference type="InterPro" id="IPR011840">
    <property type="entry name" value="PulA_typeI"/>
</dbReference>
<dbReference type="InterPro" id="IPR014756">
    <property type="entry name" value="Ig_E-set"/>
</dbReference>
<keyword evidence="4" id="KW-1185">Reference proteome</keyword>
<dbReference type="CDD" id="cd11341">
    <property type="entry name" value="AmyAc_Pullulanase_LD-like"/>
    <property type="match status" value="1"/>
</dbReference>
<dbReference type="GO" id="GO:0004553">
    <property type="term" value="F:hydrolase activity, hydrolyzing O-glycosyl compounds"/>
    <property type="evidence" value="ECO:0007669"/>
    <property type="project" value="InterPro"/>
</dbReference>
<dbReference type="OrthoDB" id="9761875at2"/>
<feature type="domain" description="Glycosyl hydrolase family 13 catalytic" evidence="2">
    <location>
        <begin position="916"/>
        <end position="1345"/>
    </location>
</feature>
<protein>
    <submittedName>
        <fullName evidence="3">Pullulanase, type I</fullName>
    </submittedName>
</protein>
<dbReference type="Pfam" id="PF06202">
    <property type="entry name" value="GDE_C"/>
    <property type="match status" value="1"/>
</dbReference>
<dbReference type="SMART" id="SM00642">
    <property type="entry name" value="Aamy"/>
    <property type="match status" value="1"/>
</dbReference>
<evidence type="ECO:0000313" key="4">
    <source>
        <dbReference type="Proteomes" id="UP000190423"/>
    </source>
</evidence>
<comment type="similarity">
    <text evidence="1">Belongs to the glycosyl hydrolase 13 family.</text>
</comment>
<organism evidence="3 4">
    <name type="scientific">Treponema porcinum</name>
    <dbReference type="NCBI Taxonomy" id="261392"/>
    <lineage>
        <taxon>Bacteria</taxon>
        <taxon>Pseudomonadati</taxon>
        <taxon>Spirochaetota</taxon>
        <taxon>Spirochaetia</taxon>
        <taxon>Spirochaetales</taxon>
        <taxon>Treponemataceae</taxon>
        <taxon>Treponema</taxon>
    </lineage>
</organism>
<dbReference type="InterPro" id="IPR008928">
    <property type="entry name" value="6-hairpin_glycosidase_sf"/>
</dbReference>
<sequence length="1485" mass="166484">MNIRILQNSGRRCAWTDRKNGYFEFLCAADVKNSGYYRETKRYCKGFAAAGHACNEAKYIDVYPQGFSACYDNVKLNVSLLVDEQAFFISGTKNPGILGIVPFYEKEKQDKAENLAFLQENDPENEAASASAPAVSEKKTPSAVIPPVFEWKMVSSGGITVLSSNTGIAVAAPFDFYFKINDDILELYALDESLFPKKNMKDEFVPDENGWYVVFEADEKTASEKALRLVKTGAIYTHCKTVQAFLDKCSFRSGDAKFDESVQWARFSAWMLATMDHDSSYRGIWAGLPWFRDNWGRDTFISLCGTLLVSGCFDEARDVLLGFAGFQDLNKESPSYGRIPNRYRNADDVIYNTADGTLWFIRALWEYVQYSGDVEIIEKLKATVETALDADIQRTDKRGFLTHGDADTWMDARIRGNEPWSPRGNRANDIQALWFTALKLGAYFMEKCGDEQKAAHYNSLAETVRQSFRTYFWSADNDALADHLLEGEYGEWAKDMRVRPNQLFAITVPQILPGAYNEGKSNFIEETAAASVMKNVERELVSPFGLFSLSTEDPLFHPDHENPEFYNKDAAYHNGTIWEWNSGAYISASALYSKGTLPQKAGAILQNESKMIMDFGCAGSLSENIHARPDSDGNPVLSGTFSQAWSVAEFARNICQDVIGFVPRLAENKISLRPCLPSGCKEFGAVLPFGRGWSLEINVIRKNRQYDCTALWHLNGNTDALPELLINDVPLRPEETAHISVRAEKVSSVEKFGCPAKWVKAPFAARTFVKGWTGSVHMKDYLEKLILSGRMKSKTCAGENTAALEWYFDCDEFKKNYLTDVELGSLYSRNSTVFRLWAPTAQSVSVILYPDGNGSSAEKIIEMHRMKDENAGGVWEAVVSGDLHGTYYEYGLYVHGVYNHSADPYARSCGVNGIRSMVIDMKRTNPDGWENVRLPSVETPCDAVVYEAHIADLTSSPSWNGSEEKRRLYTGAVEPGTSFDGVPTGFDHIKKLGVTHVQLLPVFDFSTVDEANMHNEEYRKRPVFGTFNWGYDPQNYGVPEGSYSSDPFNGEVRIKEFKQMIKSFADSGIGIVMDVVFNHVNNGLHQALGVCVPGYFFRVEGYSGAGEDTASEREMFRKYMIDTLSFWLSEYKLCGFRFDLMGLHDVKTMNEIDKALHKIKKDVLIYGEGWDMYRAGKMESACQKNASKMPGIGHFNDAVRCAIKGPVFDDKEPGFIHNGNRREAVKFGIVGATAHPQVDNKKVEGTGNPEPWGKTTWTSVNYTEIHDNMTLNDKIRLVEENKPEAYYEQLVKMALSLVILSEGMPALHAGMEFMRTKEIPQELLDCGATFYDVAKTSDGKKSYFRNSYNVCDKVNGLDWQRCALKQDVVCYVQKLIALRKNHPVFRIADGKTVEENLVFIDNRKEGLPEEVLGWKISGAHTGDSWKNAVIIANPLNMDVKYKLPEDEKWSPVTDGIKFFGGEGGTAEGGTVVCLKPKTVSVFAAE</sequence>
<dbReference type="InterPro" id="IPR004193">
    <property type="entry name" value="Glyco_hydro_13_N"/>
</dbReference>
<dbReference type="Gene3D" id="2.60.40.1180">
    <property type="entry name" value="Golgi alpha-mannosidase II"/>
    <property type="match status" value="1"/>
</dbReference>
<dbReference type="NCBIfam" id="TIGR02104">
    <property type="entry name" value="pulA_typeI"/>
    <property type="match status" value="1"/>
</dbReference>
<reference evidence="3 4" key="1">
    <citation type="submission" date="2017-02" db="EMBL/GenBank/DDBJ databases">
        <authorList>
            <person name="Peterson S.W."/>
        </authorList>
    </citation>
    <scope>NUCLEOTIDE SEQUENCE [LARGE SCALE GENOMIC DNA]</scope>
    <source>
        <strain evidence="3 4">ATCC BAA-908</strain>
    </source>
</reference>